<evidence type="ECO:0000313" key="1">
    <source>
        <dbReference type="EMBL" id="HIU46067.1"/>
    </source>
</evidence>
<organism evidence="1 2">
    <name type="scientific">Candidatus Fimadaptatus faecigallinarum</name>
    <dbReference type="NCBI Taxonomy" id="2840814"/>
    <lineage>
        <taxon>Bacteria</taxon>
        <taxon>Bacillati</taxon>
        <taxon>Bacillota</taxon>
        <taxon>Clostridia</taxon>
        <taxon>Eubacteriales</taxon>
        <taxon>Candidatus Fimadaptatus</taxon>
    </lineage>
</organism>
<gene>
    <name evidence="1" type="ORF">IAC59_02285</name>
</gene>
<accession>A0A9D1LQE3</accession>
<dbReference type="AlphaFoldDB" id="A0A9D1LQE3"/>
<dbReference type="SUPFAM" id="SSF52540">
    <property type="entry name" value="P-loop containing nucleoside triphosphate hydrolases"/>
    <property type="match status" value="1"/>
</dbReference>
<reference evidence="1" key="2">
    <citation type="journal article" date="2021" name="PeerJ">
        <title>Extensive microbial diversity within the chicken gut microbiome revealed by metagenomics and culture.</title>
        <authorList>
            <person name="Gilroy R."/>
            <person name="Ravi A."/>
            <person name="Getino M."/>
            <person name="Pursley I."/>
            <person name="Horton D.L."/>
            <person name="Alikhan N.F."/>
            <person name="Baker D."/>
            <person name="Gharbi K."/>
            <person name="Hall N."/>
            <person name="Watson M."/>
            <person name="Adriaenssens E.M."/>
            <person name="Foster-Nyarko E."/>
            <person name="Jarju S."/>
            <person name="Secka A."/>
            <person name="Antonio M."/>
            <person name="Oren A."/>
            <person name="Chaudhuri R.R."/>
            <person name="La Ragione R."/>
            <person name="Hildebrand F."/>
            <person name="Pallen M.J."/>
        </authorList>
    </citation>
    <scope>NUCLEOTIDE SEQUENCE</scope>
    <source>
        <strain evidence="1">ChiSxjej2B14-8506</strain>
    </source>
</reference>
<dbReference type="EMBL" id="DVNK01000017">
    <property type="protein sequence ID" value="HIU46067.1"/>
    <property type="molecule type" value="Genomic_DNA"/>
</dbReference>
<evidence type="ECO:0000313" key="2">
    <source>
        <dbReference type="Proteomes" id="UP000824123"/>
    </source>
</evidence>
<reference evidence="1" key="1">
    <citation type="submission" date="2020-10" db="EMBL/GenBank/DDBJ databases">
        <authorList>
            <person name="Gilroy R."/>
        </authorList>
    </citation>
    <scope>NUCLEOTIDE SEQUENCE</scope>
    <source>
        <strain evidence="1">ChiSxjej2B14-8506</strain>
    </source>
</reference>
<sequence length="136" mass="15591">MIQAIYGKKGSGKTKRLLDMANDALKVEHGDIVFIDDDKRYMYDLRHEVRFVDASEYSVKSADMFLGFIYGMLSQNFDVTAIFIDAFMKLVKTDISELGDFFAQLEAMSDKRGVRFVISVSGDPDLMPEFMRKYVI</sequence>
<protein>
    <submittedName>
        <fullName evidence="1">Twitching motility protein PilT</fullName>
    </submittedName>
</protein>
<dbReference type="Proteomes" id="UP000824123">
    <property type="component" value="Unassembled WGS sequence"/>
</dbReference>
<dbReference type="InterPro" id="IPR027417">
    <property type="entry name" value="P-loop_NTPase"/>
</dbReference>
<comment type="caution">
    <text evidence="1">The sequence shown here is derived from an EMBL/GenBank/DDBJ whole genome shotgun (WGS) entry which is preliminary data.</text>
</comment>
<proteinExistence type="predicted"/>
<name>A0A9D1LQE3_9FIRM</name>